<dbReference type="InterPro" id="IPR046342">
    <property type="entry name" value="CBS_dom_sf"/>
</dbReference>
<name>A0A5C6D9V5_9BACT</name>
<dbReference type="PROSITE" id="PS51371">
    <property type="entry name" value="CBS"/>
    <property type="match status" value="2"/>
</dbReference>
<dbReference type="Gene3D" id="3.10.580.10">
    <property type="entry name" value="CBS-domain"/>
    <property type="match status" value="1"/>
</dbReference>
<dbReference type="PANTHER" id="PTHR43080:SF2">
    <property type="entry name" value="CBS DOMAIN-CONTAINING PROTEIN"/>
    <property type="match status" value="1"/>
</dbReference>
<dbReference type="SUPFAM" id="SSF54631">
    <property type="entry name" value="CBS-domain pair"/>
    <property type="match status" value="1"/>
</dbReference>
<dbReference type="AlphaFoldDB" id="A0A5C6D9V5"/>
<dbReference type="Proteomes" id="UP000315471">
    <property type="component" value="Unassembled WGS sequence"/>
</dbReference>
<keyword evidence="1 2" id="KW-0129">CBS domain</keyword>
<keyword evidence="5" id="KW-1185">Reference proteome</keyword>
<evidence type="ECO:0000259" key="3">
    <source>
        <dbReference type="PROSITE" id="PS51371"/>
    </source>
</evidence>
<evidence type="ECO:0000256" key="1">
    <source>
        <dbReference type="ARBA" id="ARBA00023122"/>
    </source>
</evidence>
<organism evidence="4 5">
    <name type="scientific">Novipirellula aureliae</name>
    <dbReference type="NCBI Taxonomy" id="2527966"/>
    <lineage>
        <taxon>Bacteria</taxon>
        <taxon>Pseudomonadati</taxon>
        <taxon>Planctomycetota</taxon>
        <taxon>Planctomycetia</taxon>
        <taxon>Pirellulales</taxon>
        <taxon>Pirellulaceae</taxon>
        <taxon>Novipirellula</taxon>
    </lineage>
</organism>
<gene>
    <name evidence="4" type="ORF">Q31b_57070</name>
</gene>
<evidence type="ECO:0000313" key="5">
    <source>
        <dbReference type="Proteomes" id="UP000315471"/>
    </source>
</evidence>
<dbReference type="Pfam" id="PF00571">
    <property type="entry name" value="CBS"/>
    <property type="match status" value="2"/>
</dbReference>
<dbReference type="InterPro" id="IPR051257">
    <property type="entry name" value="Diverse_CBS-Domain"/>
</dbReference>
<feature type="domain" description="CBS" evidence="3">
    <location>
        <begin position="16"/>
        <end position="72"/>
    </location>
</feature>
<proteinExistence type="predicted"/>
<dbReference type="OrthoDB" id="9790355at2"/>
<feature type="domain" description="CBS" evidence="3">
    <location>
        <begin position="103"/>
        <end position="160"/>
    </location>
</feature>
<evidence type="ECO:0000256" key="2">
    <source>
        <dbReference type="PROSITE-ProRule" id="PRU00703"/>
    </source>
</evidence>
<protein>
    <submittedName>
        <fullName evidence="4">Inosine 5'-monophosphate dehydrogenase</fullName>
    </submittedName>
</protein>
<dbReference type="EMBL" id="SJPY01000013">
    <property type="protein sequence ID" value="TWU33650.1"/>
    <property type="molecule type" value="Genomic_DNA"/>
</dbReference>
<evidence type="ECO:0000313" key="4">
    <source>
        <dbReference type="EMBL" id="TWU33650.1"/>
    </source>
</evidence>
<sequence length="166" mass="18307">MSITKTESSTQVQSVMQRHPVKVLESDAITDAVDRMRENHVSALPVVDEGGYLKGILTLNDFLRLIQDTATTLKDSFPRYEDAYWVTQLVRESFGSDDVSSAMTTQPITASLDDSLLDLSKSMVDHQVHHIPVVGKDGKLLGMVSTIDIVRLVADGVLSSLHLNRL</sequence>
<dbReference type="RefSeq" id="WP_146602762.1">
    <property type="nucleotide sequence ID" value="NZ_SJPY01000013.1"/>
</dbReference>
<comment type="caution">
    <text evidence="4">The sequence shown here is derived from an EMBL/GenBank/DDBJ whole genome shotgun (WGS) entry which is preliminary data.</text>
</comment>
<accession>A0A5C6D9V5</accession>
<dbReference type="PANTHER" id="PTHR43080">
    <property type="entry name" value="CBS DOMAIN-CONTAINING PROTEIN CBSX3, MITOCHONDRIAL"/>
    <property type="match status" value="1"/>
</dbReference>
<dbReference type="InterPro" id="IPR000644">
    <property type="entry name" value="CBS_dom"/>
</dbReference>
<reference evidence="4 5" key="1">
    <citation type="submission" date="2019-02" db="EMBL/GenBank/DDBJ databases">
        <title>Deep-cultivation of Planctomycetes and their phenomic and genomic characterization uncovers novel biology.</title>
        <authorList>
            <person name="Wiegand S."/>
            <person name="Jogler M."/>
            <person name="Boedeker C."/>
            <person name="Pinto D."/>
            <person name="Vollmers J."/>
            <person name="Rivas-Marin E."/>
            <person name="Kohn T."/>
            <person name="Peeters S.H."/>
            <person name="Heuer A."/>
            <person name="Rast P."/>
            <person name="Oberbeckmann S."/>
            <person name="Bunk B."/>
            <person name="Jeske O."/>
            <person name="Meyerdierks A."/>
            <person name="Storesund J.E."/>
            <person name="Kallscheuer N."/>
            <person name="Luecker S."/>
            <person name="Lage O.M."/>
            <person name="Pohl T."/>
            <person name="Merkel B.J."/>
            <person name="Hornburger P."/>
            <person name="Mueller R.-W."/>
            <person name="Bruemmer F."/>
            <person name="Labrenz M."/>
            <person name="Spormann A.M."/>
            <person name="Op Den Camp H."/>
            <person name="Overmann J."/>
            <person name="Amann R."/>
            <person name="Jetten M.S.M."/>
            <person name="Mascher T."/>
            <person name="Medema M.H."/>
            <person name="Devos D.P."/>
            <person name="Kaster A.-K."/>
            <person name="Ovreas L."/>
            <person name="Rohde M."/>
            <person name="Galperin M.Y."/>
            <person name="Jogler C."/>
        </authorList>
    </citation>
    <scope>NUCLEOTIDE SEQUENCE [LARGE SCALE GENOMIC DNA]</scope>
    <source>
        <strain evidence="4 5">Q31b</strain>
    </source>
</reference>
<dbReference type="SMART" id="SM00116">
    <property type="entry name" value="CBS"/>
    <property type="match status" value="2"/>
</dbReference>